<name>A0ACC1X0N6_MELAZ</name>
<organism evidence="1 2">
    <name type="scientific">Melia azedarach</name>
    <name type="common">Chinaberry tree</name>
    <dbReference type="NCBI Taxonomy" id="155640"/>
    <lineage>
        <taxon>Eukaryota</taxon>
        <taxon>Viridiplantae</taxon>
        <taxon>Streptophyta</taxon>
        <taxon>Embryophyta</taxon>
        <taxon>Tracheophyta</taxon>
        <taxon>Spermatophyta</taxon>
        <taxon>Magnoliopsida</taxon>
        <taxon>eudicotyledons</taxon>
        <taxon>Gunneridae</taxon>
        <taxon>Pentapetalae</taxon>
        <taxon>rosids</taxon>
        <taxon>malvids</taxon>
        <taxon>Sapindales</taxon>
        <taxon>Meliaceae</taxon>
        <taxon>Melia</taxon>
    </lineage>
</organism>
<sequence>MEKGGKPGKGSLKSTPKSLGGKDDNSMKPKRGRKVQFNTEGTFNFSSKSDGKTESLFNKGGLSKGGKGNKVANAAKASIVKESLPLELRIEPELPKNTKCLMDCEAAHILEGIQEQMVLLSADPTIKIPLSFDRGLLYAKTGSHYTNPQAVRGLLETLSKLGVTNGEICQIANVCPETVEEVFALVPSLKKVVGYIICGIFQAKSSTLSDPLKDVLSELAKFKKSR</sequence>
<dbReference type="EMBL" id="CM051406">
    <property type="protein sequence ID" value="KAJ4704153.1"/>
    <property type="molecule type" value="Genomic_DNA"/>
</dbReference>
<keyword evidence="1" id="KW-0804">Transcription</keyword>
<gene>
    <name evidence="1" type="ORF">OWV82_023951</name>
</gene>
<reference evidence="1 2" key="1">
    <citation type="journal article" date="2023" name="Science">
        <title>Complex scaffold remodeling in plant triterpene biosynthesis.</title>
        <authorList>
            <person name="De La Pena R."/>
            <person name="Hodgson H."/>
            <person name="Liu J.C."/>
            <person name="Stephenson M.J."/>
            <person name="Martin A.C."/>
            <person name="Owen C."/>
            <person name="Harkess A."/>
            <person name="Leebens-Mack J."/>
            <person name="Jimenez L.E."/>
            <person name="Osbourn A."/>
            <person name="Sattely E.S."/>
        </authorList>
    </citation>
    <scope>NUCLEOTIDE SEQUENCE [LARGE SCALE GENOMIC DNA]</scope>
    <source>
        <strain evidence="2">cv. JPN11</strain>
        <tissue evidence="1">Leaf</tissue>
    </source>
</reference>
<proteinExistence type="predicted"/>
<keyword evidence="2" id="KW-1185">Reference proteome</keyword>
<keyword evidence="1" id="KW-0240">DNA-directed RNA polymerase</keyword>
<evidence type="ECO:0000313" key="1">
    <source>
        <dbReference type="EMBL" id="KAJ4704153.1"/>
    </source>
</evidence>
<comment type="caution">
    <text evidence="1">The sequence shown here is derived from an EMBL/GenBank/DDBJ whole genome shotgun (WGS) entry which is preliminary data.</text>
</comment>
<evidence type="ECO:0000313" key="2">
    <source>
        <dbReference type="Proteomes" id="UP001164539"/>
    </source>
</evidence>
<dbReference type="Proteomes" id="UP001164539">
    <property type="component" value="Chromosome 13"/>
</dbReference>
<protein>
    <submittedName>
        <fullName evidence="1">DNA-directed RNA polymerase II subunit 4</fullName>
    </submittedName>
</protein>
<accession>A0ACC1X0N6</accession>